<dbReference type="Proteomes" id="UP000660070">
    <property type="component" value="Unassembled WGS sequence"/>
</dbReference>
<dbReference type="EMBL" id="JADPVI010000004">
    <property type="protein sequence ID" value="MBF8458316.1"/>
    <property type="molecule type" value="Genomic_DNA"/>
</dbReference>
<protein>
    <recommendedName>
        <fullName evidence="3">Phage protein</fullName>
    </recommendedName>
</protein>
<organism evidence="1 2">
    <name type="scientific">Kaistella gelatinilytica</name>
    <dbReference type="NCBI Taxonomy" id="2787636"/>
    <lineage>
        <taxon>Bacteria</taxon>
        <taxon>Pseudomonadati</taxon>
        <taxon>Bacteroidota</taxon>
        <taxon>Flavobacteriia</taxon>
        <taxon>Flavobacteriales</taxon>
        <taxon>Weeksellaceae</taxon>
        <taxon>Chryseobacterium group</taxon>
        <taxon>Kaistella</taxon>
    </lineage>
</organism>
<evidence type="ECO:0000313" key="2">
    <source>
        <dbReference type="Proteomes" id="UP000660070"/>
    </source>
</evidence>
<comment type="caution">
    <text evidence="1">The sequence shown here is derived from an EMBL/GenBank/DDBJ whole genome shotgun (WGS) entry which is preliminary data.</text>
</comment>
<gene>
    <name evidence="1" type="ORF">IV494_14120</name>
</gene>
<name>A0ABS0FF22_9FLAO</name>
<proteinExistence type="predicted"/>
<keyword evidence="2" id="KW-1185">Reference proteome</keyword>
<reference evidence="1 2" key="1">
    <citation type="submission" date="2020-11" db="EMBL/GenBank/DDBJ databases">
        <title>Kaistella gelatinilytica sp. nov., a flavobacterium isolated from Antarctic Soil.</title>
        <authorList>
            <person name="Li J."/>
        </authorList>
    </citation>
    <scope>NUCLEOTIDE SEQUENCE [LARGE SCALE GENOMIC DNA]</scope>
    <source>
        <strain evidence="1 2">G5-32</strain>
    </source>
</reference>
<sequence length="231" mass="26759">MENQKETRLRILAEGGSIKICSIEKGYNEGFDYFLETSEEDLFEAGLGNESQEIHESFYGAFDQLNDKYPWYKLHLDFIDEDFVDYVADALVEKLNQSNRMFRVADKKNFEEKLGIHLRTKEVEIKTGVFSIEVGSLVKTIQYDYIDFADSYAEQIGQKFKLDSIAESWDTFNGDSFYFVGTIKIVGNSILLLDSDGDVCYVLPADKYKLTSNPLMYTDNKWQYVFTKKKI</sequence>
<dbReference type="RefSeq" id="WP_196080746.1">
    <property type="nucleotide sequence ID" value="NZ_JADPVI010000004.1"/>
</dbReference>
<evidence type="ECO:0008006" key="3">
    <source>
        <dbReference type="Google" id="ProtNLM"/>
    </source>
</evidence>
<evidence type="ECO:0000313" key="1">
    <source>
        <dbReference type="EMBL" id="MBF8458316.1"/>
    </source>
</evidence>
<accession>A0ABS0FF22</accession>